<dbReference type="OrthoDB" id="2409473at2759"/>
<sequence length="75" mass="8941">MHLFYENIAKYVFEYWTGTFFSDASQNNEPYVLAKSVWLEIGNQMHSLPEKWAAWITIYSLPLLKGRLPSEYYNE</sequence>
<accession>A0A397VJS3</accession>
<comment type="caution">
    <text evidence="1">The sequence shown here is derived from an EMBL/GenBank/DDBJ whole genome shotgun (WGS) entry which is preliminary data.</text>
</comment>
<dbReference type="EMBL" id="QKWP01000371">
    <property type="protein sequence ID" value="RIB21259.1"/>
    <property type="molecule type" value="Genomic_DNA"/>
</dbReference>
<keyword evidence="2" id="KW-1185">Reference proteome</keyword>
<protein>
    <submittedName>
        <fullName evidence="1">Uncharacterized protein</fullName>
    </submittedName>
</protein>
<gene>
    <name evidence="1" type="ORF">C2G38_2177177</name>
</gene>
<dbReference type="Proteomes" id="UP000266673">
    <property type="component" value="Unassembled WGS sequence"/>
</dbReference>
<proteinExistence type="predicted"/>
<name>A0A397VJS3_9GLOM</name>
<reference evidence="1 2" key="1">
    <citation type="submission" date="2018-06" db="EMBL/GenBank/DDBJ databases">
        <title>Comparative genomics reveals the genomic features of Rhizophagus irregularis, R. cerebriforme, R. diaphanum and Gigaspora rosea, and their symbiotic lifestyle signature.</title>
        <authorList>
            <person name="Morin E."/>
            <person name="San Clemente H."/>
            <person name="Chen E.C.H."/>
            <person name="De La Providencia I."/>
            <person name="Hainaut M."/>
            <person name="Kuo A."/>
            <person name="Kohler A."/>
            <person name="Murat C."/>
            <person name="Tang N."/>
            <person name="Roy S."/>
            <person name="Loubradou J."/>
            <person name="Henrissat B."/>
            <person name="Grigoriev I.V."/>
            <person name="Corradi N."/>
            <person name="Roux C."/>
            <person name="Martin F.M."/>
        </authorList>
    </citation>
    <scope>NUCLEOTIDE SEQUENCE [LARGE SCALE GENOMIC DNA]</scope>
    <source>
        <strain evidence="1 2">DAOM 194757</strain>
    </source>
</reference>
<dbReference type="AlphaFoldDB" id="A0A397VJS3"/>
<evidence type="ECO:0000313" key="1">
    <source>
        <dbReference type="EMBL" id="RIB21259.1"/>
    </source>
</evidence>
<organism evidence="1 2">
    <name type="scientific">Gigaspora rosea</name>
    <dbReference type="NCBI Taxonomy" id="44941"/>
    <lineage>
        <taxon>Eukaryota</taxon>
        <taxon>Fungi</taxon>
        <taxon>Fungi incertae sedis</taxon>
        <taxon>Mucoromycota</taxon>
        <taxon>Glomeromycotina</taxon>
        <taxon>Glomeromycetes</taxon>
        <taxon>Diversisporales</taxon>
        <taxon>Gigasporaceae</taxon>
        <taxon>Gigaspora</taxon>
    </lineage>
</organism>
<evidence type="ECO:0000313" key="2">
    <source>
        <dbReference type="Proteomes" id="UP000266673"/>
    </source>
</evidence>